<dbReference type="EMBL" id="VJWX01000229">
    <property type="protein sequence ID" value="TVT44312.1"/>
    <property type="molecule type" value="Genomic_DNA"/>
</dbReference>
<protein>
    <submittedName>
        <fullName evidence="2">Uncharacterized protein</fullName>
    </submittedName>
</protein>
<dbReference type="NCBIfam" id="TIGR04267">
    <property type="entry name" value="mod_HExxH"/>
    <property type="match status" value="1"/>
</dbReference>
<evidence type="ECO:0000313" key="2">
    <source>
        <dbReference type="EMBL" id="TVT44312.1"/>
    </source>
</evidence>
<dbReference type="OrthoDB" id="796761at2"/>
<name>A0A558C6Q8_9PSEU</name>
<dbReference type="InterPro" id="IPR036282">
    <property type="entry name" value="Glutathione-S-Trfase_C_sf"/>
</dbReference>
<keyword evidence="3" id="KW-1185">Reference proteome</keyword>
<organism evidence="2 3">
    <name type="scientific">Amycolatopsis rhizosphaerae</name>
    <dbReference type="NCBI Taxonomy" id="2053003"/>
    <lineage>
        <taxon>Bacteria</taxon>
        <taxon>Bacillati</taxon>
        <taxon>Actinomycetota</taxon>
        <taxon>Actinomycetes</taxon>
        <taxon>Pseudonocardiales</taxon>
        <taxon>Pseudonocardiaceae</taxon>
        <taxon>Amycolatopsis</taxon>
    </lineage>
</organism>
<evidence type="ECO:0000256" key="1">
    <source>
        <dbReference type="SAM" id="MobiDB-lite"/>
    </source>
</evidence>
<sequence length="437" mass="47188">MHRAGFRGRTVERPGPWGGAVRHTPTHLRREPSRKADIVVSDQHDVISLPHLHELSTGFGSADAVLSLADGQRDLRRALVASVYRAAEPLGADRAAWTLINQLDHSHPDVLDGVLGHPYLRAWAERCLSRPPVAATSHLASFAAAAAILAGVAACLDVPVIEGRVFLPTLGTVLVDPEASIAVLSCDHGAVAVWAGGAEVRLDSGTIAPLAGADASWLPSRTLYLGDFTVRLEDGDPCRDDYHRLATGCLPDSEVDRWRSLCADAWALIERDYPQYVPGITAGLRAVIPLRSALPGQHTSGTVREAFGAVGIARPDDPEALALLLIREFQQVKICGILDLIELYERSDRDRYRVGRCPDPQPLEGVLRGAYAHLGVTDFWRVRRRTAHGAAAEEADGEFTRSLSGTAEAIETLLHSGSLNPTGLAFVEGMRSTTNHW</sequence>
<dbReference type="AlphaFoldDB" id="A0A558C6Q8"/>
<reference evidence="2 3" key="2">
    <citation type="submission" date="2019-08" db="EMBL/GenBank/DDBJ databases">
        <title>Amycolatopsis acidicola sp. nov., isolated from peat swamp forest soil.</title>
        <authorList>
            <person name="Srisuk N."/>
        </authorList>
    </citation>
    <scope>NUCLEOTIDE SEQUENCE [LARGE SCALE GENOMIC DNA]</scope>
    <source>
        <strain evidence="2 3">TBRC 6029</strain>
    </source>
</reference>
<proteinExistence type="predicted"/>
<evidence type="ECO:0000313" key="3">
    <source>
        <dbReference type="Proteomes" id="UP000320011"/>
    </source>
</evidence>
<feature type="region of interest" description="Disordered" evidence="1">
    <location>
        <begin position="1"/>
        <end position="31"/>
    </location>
</feature>
<comment type="caution">
    <text evidence="2">The sequence shown here is derived from an EMBL/GenBank/DDBJ whole genome shotgun (WGS) entry which is preliminary data.</text>
</comment>
<dbReference type="SUPFAM" id="SSF47616">
    <property type="entry name" value="GST C-terminal domain-like"/>
    <property type="match status" value="1"/>
</dbReference>
<reference evidence="2 3" key="1">
    <citation type="submission" date="2019-07" db="EMBL/GenBank/DDBJ databases">
        <authorList>
            <person name="Duangmal K."/>
            <person name="Teo W.F.A."/>
        </authorList>
    </citation>
    <scope>NUCLEOTIDE SEQUENCE [LARGE SCALE GENOMIC DNA]</scope>
    <source>
        <strain evidence="2 3">TBRC 6029</strain>
    </source>
</reference>
<dbReference type="InterPro" id="IPR026337">
    <property type="entry name" value="AKG_HExxH"/>
</dbReference>
<dbReference type="Proteomes" id="UP000320011">
    <property type="component" value="Unassembled WGS sequence"/>
</dbReference>
<gene>
    <name evidence="2" type="ORF">FNH05_21495</name>
</gene>
<accession>A0A558C6Q8</accession>